<dbReference type="Pfam" id="PF06674">
    <property type="entry name" value="DUF1176"/>
    <property type="match status" value="1"/>
</dbReference>
<proteinExistence type="predicted"/>
<organism evidence="2 3">
    <name type="scientific">Pseudoduganella dura</name>
    <dbReference type="NCBI Taxonomy" id="321982"/>
    <lineage>
        <taxon>Bacteria</taxon>
        <taxon>Pseudomonadati</taxon>
        <taxon>Pseudomonadota</taxon>
        <taxon>Betaproteobacteria</taxon>
        <taxon>Burkholderiales</taxon>
        <taxon>Oxalobacteraceae</taxon>
        <taxon>Telluria group</taxon>
        <taxon>Pseudoduganella</taxon>
    </lineage>
</organism>
<evidence type="ECO:0000313" key="3">
    <source>
        <dbReference type="Proteomes" id="UP000431684"/>
    </source>
</evidence>
<protein>
    <submittedName>
        <fullName evidence="2">DUF1176 domain-containing protein</fullName>
    </submittedName>
</protein>
<gene>
    <name evidence="2" type="ORF">GJV26_00670</name>
</gene>
<dbReference type="Proteomes" id="UP000431684">
    <property type="component" value="Unassembled WGS sequence"/>
</dbReference>
<dbReference type="InterPro" id="IPR009560">
    <property type="entry name" value="DUF1176"/>
</dbReference>
<dbReference type="OrthoDB" id="6183301at2"/>
<evidence type="ECO:0000256" key="1">
    <source>
        <dbReference type="SAM" id="MobiDB-lite"/>
    </source>
</evidence>
<feature type="region of interest" description="Disordered" evidence="1">
    <location>
        <begin position="30"/>
        <end position="50"/>
    </location>
</feature>
<keyword evidence="3" id="KW-1185">Reference proteome</keyword>
<reference evidence="2 3" key="1">
    <citation type="submission" date="2019-11" db="EMBL/GenBank/DDBJ databases">
        <title>Draft Genome Sequences of Six Type Strains of the Genus Massilia.</title>
        <authorList>
            <person name="Miess H."/>
            <person name="Frediansyah A."/>
            <person name="Goeker M."/>
            <person name="Gross H."/>
        </authorList>
    </citation>
    <scope>NUCLEOTIDE SEQUENCE [LARGE SCALE GENOMIC DNA]</scope>
    <source>
        <strain evidence="2 3">DSM 17513</strain>
    </source>
</reference>
<dbReference type="EMBL" id="WNWM01000002">
    <property type="protein sequence ID" value="MUI11012.1"/>
    <property type="molecule type" value="Genomic_DNA"/>
</dbReference>
<sequence>MAGTPRGIAFTHHDWELACDNTRTCRAAGYQPLSNDGDDGDDRDDSNNGQEALPVSVQLTRQAGPNQPVRGELHIGHYGEETTDTFPARRSLTMLIDSRPVGDVAIAQGHWFEGLTPGQTDALLAALPHRSKIEFTDGKRTWKLSNRGAAAVLLKMDEFQGRLDTPGALVKKGRRDERDVLPAVPAPVVIAAGVPVDDSVQLSTPAMATLRKALVASVGDECPALSEPGESPDAIHVRRLSGTRLLASTTCWRGASTTAEAYWTINAAPPFAPRIVTTMGGEYSKGQIDASRWAGGFDCMHLDEWTWDGERFVQTKKGTTGMCRQIDMGGGWSLPVIVTDVRRSAVRP</sequence>
<name>A0A6I3XCU3_9BURK</name>
<evidence type="ECO:0000313" key="2">
    <source>
        <dbReference type="EMBL" id="MUI11012.1"/>
    </source>
</evidence>
<dbReference type="AlphaFoldDB" id="A0A6I3XCU3"/>
<comment type="caution">
    <text evidence="2">The sequence shown here is derived from an EMBL/GenBank/DDBJ whole genome shotgun (WGS) entry which is preliminary data.</text>
</comment>
<accession>A0A6I3XCU3</accession>